<dbReference type="InterPro" id="IPR024129">
    <property type="entry name" value="Sphingomy_SMPD4"/>
</dbReference>
<feature type="transmembrane region" description="Helical" evidence="5">
    <location>
        <begin position="751"/>
        <end position="769"/>
    </location>
</feature>
<dbReference type="GO" id="GO:0046475">
    <property type="term" value="P:glycerophospholipid catabolic process"/>
    <property type="evidence" value="ECO:0007669"/>
    <property type="project" value="TreeGrafter"/>
</dbReference>
<comment type="subcellular location">
    <subcellularLocation>
        <location evidence="1">Membrane</location>
        <topology evidence="1">Single-pass membrane protein</topology>
    </subcellularLocation>
</comment>
<dbReference type="GO" id="GO:0016020">
    <property type="term" value="C:membrane"/>
    <property type="evidence" value="ECO:0007669"/>
    <property type="project" value="UniProtKB-SubCell"/>
</dbReference>
<dbReference type="PANTHER" id="PTHR12988:SF6">
    <property type="entry name" value="SPHINGOMYELIN PHOSPHODIESTERASE 4"/>
    <property type="match status" value="1"/>
</dbReference>
<keyword evidence="7" id="KW-1185">Reference proteome</keyword>
<feature type="transmembrane region" description="Helical" evidence="5">
    <location>
        <begin position="775"/>
        <end position="796"/>
    </location>
</feature>
<dbReference type="Proteomes" id="UP001329430">
    <property type="component" value="Chromosome 4"/>
</dbReference>
<dbReference type="AlphaFoldDB" id="A0AAN7VCL0"/>
<evidence type="ECO:0000313" key="7">
    <source>
        <dbReference type="Proteomes" id="UP001329430"/>
    </source>
</evidence>
<keyword evidence="4 5" id="KW-0472">Membrane</keyword>
<keyword evidence="2 5" id="KW-0812">Transmembrane</keyword>
<dbReference type="GO" id="GO:0046513">
    <property type="term" value="P:ceramide biosynthetic process"/>
    <property type="evidence" value="ECO:0007669"/>
    <property type="project" value="TreeGrafter"/>
</dbReference>
<evidence type="ECO:0000313" key="6">
    <source>
        <dbReference type="EMBL" id="KAK5644338.1"/>
    </source>
</evidence>
<gene>
    <name evidence="6" type="ORF">RI129_005638</name>
</gene>
<dbReference type="PANTHER" id="PTHR12988">
    <property type="entry name" value="SPHINGOMYELIN PHOSPHODIESTERASE 4"/>
    <property type="match status" value="1"/>
</dbReference>
<comment type="caution">
    <text evidence="6">The sequence shown here is derived from an EMBL/GenBank/DDBJ whole genome shotgun (WGS) entry which is preliminary data.</text>
</comment>
<dbReference type="EMBL" id="JAVRBK010000004">
    <property type="protein sequence ID" value="KAK5644338.1"/>
    <property type="molecule type" value="Genomic_DNA"/>
</dbReference>
<evidence type="ECO:0000256" key="2">
    <source>
        <dbReference type="ARBA" id="ARBA00022692"/>
    </source>
</evidence>
<proteinExistence type="predicted"/>
<reference evidence="6 7" key="1">
    <citation type="journal article" date="2024" name="Insects">
        <title>An Improved Chromosome-Level Genome Assembly of the Firefly Pyrocoelia pectoralis.</title>
        <authorList>
            <person name="Fu X."/>
            <person name="Meyer-Rochow V.B."/>
            <person name="Ballantyne L."/>
            <person name="Zhu X."/>
        </authorList>
    </citation>
    <scope>NUCLEOTIDE SEQUENCE [LARGE SCALE GENOMIC DNA]</scope>
    <source>
        <strain evidence="6">XCY_ONT2</strain>
    </source>
</reference>
<evidence type="ECO:0008006" key="8">
    <source>
        <dbReference type="Google" id="ProtNLM"/>
    </source>
</evidence>
<evidence type="ECO:0000256" key="5">
    <source>
        <dbReference type="SAM" id="Phobius"/>
    </source>
</evidence>
<evidence type="ECO:0000256" key="4">
    <source>
        <dbReference type="ARBA" id="ARBA00023136"/>
    </source>
</evidence>
<sequence length="829" mass="96867">MFHAQQDSFIANFGQALMKPLEERCADLTVFIDRANLKDLHSIFPMLIDGIFGPLSGECWDLRNIRENDPLKVFESVRQFLSPQGSIFKLIYSLLKDPLLKFSFNLNYLPMKVRENTNPSTTHPFYMDLINVDLQTNQTISLMLNPFDYYFFHFAYHLINPIYQRYPSVISTPWETVYYALYCDYLYHFLPNDPSVEILPNLGFYHGKNPFYTLPSLNKPAKVSKLLRTDVFNVNTIESVQHHPRNEVWRSETVMTVFIDMWFTNDCVLNSSFSFDNSFNMPFTRNEMPKAEFIRILRVLVKHLHRFSNSAKADDTHLGDLKRIVIPYLQGKVYVLLRHLIYSWPLDGSFRLVLELWFSFIQPWRYPPDYLKMTSSLDANFDNEDANIATHGVTREHITFLAENLLVYTVLLQQLLPRFSKVDLASPKIACILYRTCKVFGQPNLTYYLREIEEAVQQVNSASPLHSYHLTYSHGLPPLSPTSKWSTNNSLPLNVTQNVDTQLHWKDTANSYQSSIYGGTGGKWGNIVRQRILEYEGSNFRYKPLFTTPVASEVHEIICHIQNAQEIALNNVQIHLREKEKRSLSFFGFFKSIFGINECLQDDFTEEERKRVPIYLEHSLKLLLEIFQTENVPRQLPFDPTTSLKSPDNDYCNITNPRQLSERIKKIKYEGDPDLRPIQSHEVKVLVRMLYQLSVKLNTKYGPQMHDLYYSGTWSGLFLRQILCPPMRIYRFDKSLPGVSKRVSEDLPPRISFRYFANYWVIFYSILIIMSAKYFGFKCLVPFFIACTVFLVYIVVKSFHQNDRYSSCDNNISLSSNNMSLELRSNDSF</sequence>
<evidence type="ECO:0000256" key="3">
    <source>
        <dbReference type="ARBA" id="ARBA00022989"/>
    </source>
</evidence>
<dbReference type="Pfam" id="PF14724">
    <property type="entry name" value="mit_SMPDase"/>
    <property type="match status" value="3"/>
</dbReference>
<protein>
    <recommendedName>
        <fullName evidence="8">Sphingomyelin phosphodiesterase 4</fullName>
    </recommendedName>
</protein>
<organism evidence="6 7">
    <name type="scientific">Pyrocoelia pectoralis</name>
    <dbReference type="NCBI Taxonomy" id="417401"/>
    <lineage>
        <taxon>Eukaryota</taxon>
        <taxon>Metazoa</taxon>
        <taxon>Ecdysozoa</taxon>
        <taxon>Arthropoda</taxon>
        <taxon>Hexapoda</taxon>
        <taxon>Insecta</taxon>
        <taxon>Pterygota</taxon>
        <taxon>Neoptera</taxon>
        <taxon>Endopterygota</taxon>
        <taxon>Coleoptera</taxon>
        <taxon>Polyphaga</taxon>
        <taxon>Elateriformia</taxon>
        <taxon>Elateroidea</taxon>
        <taxon>Lampyridae</taxon>
        <taxon>Lampyrinae</taxon>
        <taxon>Pyrocoelia</taxon>
    </lineage>
</organism>
<accession>A0AAN7VCL0</accession>
<dbReference type="GO" id="GO:0050290">
    <property type="term" value="F:sphingomyelin phosphodiesterase D activity"/>
    <property type="evidence" value="ECO:0007669"/>
    <property type="project" value="InterPro"/>
</dbReference>
<evidence type="ECO:0000256" key="1">
    <source>
        <dbReference type="ARBA" id="ARBA00004167"/>
    </source>
</evidence>
<name>A0AAN7VCL0_9COLE</name>
<keyword evidence="3 5" id="KW-1133">Transmembrane helix</keyword>
<dbReference type="GO" id="GO:0006685">
    <property type="term" value="P:sphingomyelin catabolic process"/>
    <property type="evidence" value="ECO:0007669"/>
    <property type="project" value="TreeGrafter"/>
</dbReference>